<evidence type="ECO:0000313" key="4">
    <source>
        <dbReference type="Proteomes" id="UP000222163"/>
    </source>
</evidence>
<accession>A0A2G1BXH4</accession>
<dbReference type="Gene3D" id="1.20.120.450">
    <property type="entry name" value="dinb family like domain"/>
    <property type="match status" value="1"/>
</dbReference>
<name>A0A2G1BXH4_9FLAO</name>
<reference evidence="3 4" key="1">
    <citation type="journal article" date="2016" name="Nat. Commun.">
        <title>Microbial interactions lead to rapid micro-scale successions on model marine particles.</title>
        <authorList>
            <person name="Datta M.S."/>
            <person name="Sliwerska E."/>
            <person name="Gore J."/>
            <person name="Polz M.F."/>
            <person name="Cordero O.X."/>
        </authorList>
    </citation>
    <scope>NUCLEOTIDE SEQUENCE [LARGE SCALE GENOMIC DNA]</scope>
    <source>
        <strain evidence="3 4">4G03</strain>
    </source>
</reference>
<keyword evidence="5" id="KW-1185">Reference proteome</keyword>
<feature type="domain" description="DinB-like" evidence="1">
    <location>
        <begin position="8"/>
        <end position="159"/>
    </location>
</feature>
<dbReference type="AlphaFoldDB" id="A0A2G1BXH4"/>
<dbReference type="EMBL" id="PDUU01000003">
    <property type="protein sequence ID" value="PHN98674.1"/>
    <property type="molecule type" value="Genomic_DNA"/>
</dbReference>
<protein>
    <submittedName>
        <fullName evidence="2">DinB family protein</fullName>
    </submittedName>
</protein>
<dbReference type="InterPro" id="IPR034660">
    <property type="entry name" value="DinB/YfiT-like"/>
</dbReference>
<dbReference type="SUPFAM" id="SSF109854">
    <property type="entry name" value="DinB/YfiT-like putative metalloenzymes"/>
    <property type="match status" value="1"/>
</dbReference>
<organism evidence="3 4">
    <name type="scientific">Tenacibaculum discolor</name>
    <dbReference type="NCBI Taxonomy" id="361581"/>
    <lineage>
        <taxon>Bacteria</taxon>
        <taxon>Pseudomonadati</taxon>
        <taxon>Bacteroidota</taxon>
        <taxon>Flavobacteriia</taxon>
        <taxon>Flavobacteriales</taxon>
        <taxon>Flavobacteriaceae</taxon>
        <taxon>Tenacibaculum</taxon>
    </lineage>
</organism>
<dbReference type="Proteomes" id="UP000222163">
    <property type="component" value="Unassembled WGS sequence"/>
</dbReference>
<dbReference type="EMBL" id="JAUYVU010000002">
    <property type="protein sequence ID" value="MDP2540719.1"/>
    <property type="molecule type" value="Genomic_DNA"/>
</dbReference>
<reference evidence="2 5" key="3">
    <citation type="submission" date="2023-07" db="EMBL/GenBank/DDBJ databases">
        <title>Genome content predicts the carbon catabolic preferences of heterotrophic bacteria.</title>
        <authorList>
            <person name="Gralka M."/>
        </authorList>
    </citation>
    <scope>NUCLEOTIDE SEQUENCE [LARGE SCALE GENOMIC DNA]</scope>
    <source>
        <strain evidence="2 5">4G03</strain>
    </source>
</reference>
<accession>A0A497Z7S6</accession>
<evidence type="ECO:0000313" key="2">
    <source>
        <dbReference type="EMBL" id="MDP2540719.1"/>
    </source>
</evidence>
<dbReference type="InterPro" id="IPR024775">
    <property type="entry name" value="DinB-like"/>
</dbReference>
<reference evidence="3" key="2">
    <citation type="submission" date="2017-10" db="EMBL/GenBank/DDBJ databases">
        <authorList>
            <person name="Enke T.N."/>
            <person name="Cordero O.X."/>
        </authorList>
    </citation>
    <scope>NUCLEOTIDE SEQUENCE</scope>
    <source>
        <strain evidence="3">4G03</strain>
    </source>
</reference>
<evidence type="ECO:0000259" key="1">
    <source>
        <dbReference type="Pfam" id="PF12867"/>
    </source>
</evidence>
<dbReference type="Proteomes" id="UP001242342">
    <property type="component" value="Unassembled WGS sequence"/>
</dbReference>
<proteinExistence type="predicted"/>
<dbReference type="RefSeq" id="WP_099214491.1">
    <property type="nucleotide sequence ID" value="NZ_JAUYVU010000002.1"/>
</dbReference>
<evidence type="ECO:0000313" key="5">
    <source>
        <dbReference type="Proteomes" id="UP001242342"/>
    </source>
</evidence>
<gene>
    <name evidence="3" type="ORF">CSC81_04055</name>
    <name evidence="2" type="ORF">Q8W23_04450</name>
</gene>
<comment type="caution">
    <text evidence="3">The sequence shown here is derived from an EMBL/GenBank/DDBJ whole genome shotgun (WGS) entry which is preliminary data.</text>
</comment>
<sequence length="163" mass="19179">MERYIKDLEQNTNKLLVTVKDYPIEKLTKKNGSEWSILEILEHIYITDKAIYSIVSKPSENESKTTEIVGRNKLETILVEQRNKKQQSPELLKPKGDFKNLTDFNSAFLTLRNTMKNGLSTGKIRFDNRIHNHFLLGEMTITDWLNFILFHTERHLKQIEESK</sequence>
<dbReference type="Pfam" id="PF12867">
    <property type="entry name" value="DinB_2"/>
    <property type="match status" value="1"/>
</dbReference>
<evidence type="ECO:0000313" key="3">
    <source>
        <dbReference type="EMBL" id="PHN98674.1"/>
    </source>
</evidence>